<name>A0ABR8R7F2_9BACI</name>
<keyword evidence="3" id="KW-1185">Reference proteome</keyword>
<evidence type="ECO:0008006" key="4">
    <source>
        <dbReference type="Google" id="ProtNLM"/>
    </source>
</evidence>
<organism evidence="2 3">
    <name type="scientific">Psychrobacillus faecigallinarum</name>
    <dbReference type="NCBI Taxonomy" id="2762235"/>
    <lineage>
        <taxon>Bacteria</taxon>
        <taxon>Bacillati</taxon>
        <taxon>Bacillota</taxon>
        <taxon>Bacilli</taxon>
        <taxon>Bacillales</taxon>
        <taxon>Bacillaceae</taxon>
        <taxon>Psychrobacillus</taxon>
    </lineage>
</organism>
<keyword evidence="1" id="KW-0472">Membrane</keyword>
<reference evidence="2 3" key="1">
    <citation type="submission" date="2020-08" db="EMBL/GenBank/DDBJ databases">
        <title>A Genomic Blueprint of the Chicken Gut Microbiome.</title>
        <authorList>
            <person name="Gilroy R."/>
            <person name="Ravi A."/>
            <person name="Getino M."/>
            <person name="Pursley I."/>
            <person name="Horton D.L."/>
            <person name="Alikhan N.-F."/>
            <person name="Baker D."/>
            <person name="Gharbi K."/>
            <person name="Hall N."/>
            <person name="Watson M."/>
            <person name="Adriaenssens E.M."/>
            <person name="Foster-Nyarko E."/>
            <person name="Jarju S."/>
            <person name="Secka A."/>
            <person name="Antonio M."/>
            <person name="Oren A."/>
            <person name="Chaudhuri R."/>
            <person name="La Ragione R.M."/>
            <person name="Hildebrand F."/>
            <person name="Pallen M.J."/>
        </authorList>
    </citation>
    <scope>NUCLEOTIDE SEQUENCE [LARGE SCALE GENOMIC DNA]</scope>
    <source>
        <strain evidence="2 3">Sa2BUA9</strain>
    </source>
</reference>
<comment type="caution">
    <text evidence="2">The sequence shown here is derived from an EMBL/GenBank/DDBJ whole genome shotgun (WGS) entry which is preliminary data.</text>
</comment>
<dbReference type="EMBL" id="JACSQO010000002">
    <property type="protein sequence ID" value="MBD7943727.1"/>
    <property type="molecule type" value="Genomic_DNA"/>
</dbReference>
<feature type="transmembrane region" description="Helical" evidence="1">
    <location>
        <begin position="12"/>
        <end position="34"/>
    </location>
</feature>
<evidence type="ECO:0000256" key="1">
    <source>
        <dbReference type="SAM" id="Phobius"/>
    </source>
</evidence>
<sequence>MQYMKNQSGNTLLITLIILIVFSILGLSLMSLSISGLTKNEIRQDNVRSEDLSEKGIDRITQQINSELTQKIDESNGLTRTNFINILNSTINKYKCTTGSPITDSSGKTGTYKTCIKEVKPTYEKGNPAVENELRKLIVFESHGISGNSTKTMTTEIEIGAESAPETLKYAVGTNINTKDGIQNGEGNLYMHGGVSVKGDFKVDGNIITRDRGYAYLNGEQWISSILPESIPTDGVPNSKIVLGKNFYTFNSNLSYSSHIANNNFSNSSYKKETDIKQLFREGSSPKIIIREPVISPIGITDQRANFYLSNGERFSTGLNSKKIANVNKPNSKVIPTYTERECTRWFIICVEYKNVEKEDATFEMTGNNTFEQLSTIGSLEIENSNSTFKKGLYVGGNLQIGNNNTTYNPSNYSPITLDGPVYVKGNVNIQGANLKSNVLLYVEGDVNIQYSTINGKSLADKKEGSLIIFAKGQIKISNNSVNQDTPSQIKGFFYTEEDLEIFGVGSNIRIEGGISARRIVLNAIRGRASDSSFSGSQRITSNSHFEGVAGQRSRQSRLQIIYDQDIIETFSNLKQPEPIIYKVEPPIVKEREI</sequence>
<accession>A0ABR8R7F2</accession>
<proteinExistence type="predicted"/>
<dbReference type="RefSeq" id="WP_186318044.1">
    <property type="nucleotide sequence ID" value="NZ_JACSQO010000002.1"/>
</dbReference>
<evidence type="ECO:0000313" key="3">
    <source>
        <dbReference type="Proteomes" id="UP000640786"/>
    </source>
</evidence>
<evidence type="ECO:0000313" key="2">
    <source>
        <dbReference type="EMBL" id="MBD7943727.1"/>
    </source>
</evidence>
<keyword evidence="1" id="KW-1133">Transmembrane helix</keyword>
<dbReference type="Proteomes" id="UP000640786">
    <property type="component" value="Unassembled WGS sequence"/>
</dbReference>
<keyword evidence="1" id="KW-0812">Transmembrane</keyword>
<protein>
    <recommendedName>
        <fullName evidence="4">Polymer-forming cytoskeletal protein</fullName>
    </recommendedName>
</protein>
<gene>
    <name evidence="2" type="ORF">H9650_06305</name>
</gene>